<protein>
    <submittedName>
        <fullName evidence="2">Uncharacterized protein</fullName>
    </submittedName>
</protein>
<keyword evidence="1" id="KW-0175">Coiled coil</keyword>
<gene>
    <name evidence="2" type="ORF">GGX14DRAFT_386434</name>
</gene>
<keyword evidence="3" id="KW-1185">Reference proteome</keyword>
<organism evidence="2 3">
    <name type="scientific">Mycena pura</name>
    <dbReference type="NCBI Taxonomy" id="153505"/>
    <lineage>
        <taxon>Eukaryota</taxon>
        <taxon>Fungi</taxon>
        <taxon>Dikarya</taxon>
        <taxon>Basidiomycota</taxon>
        <taxon>Agaricomycotina</taxon>
        <taxon>Agaricomycetes</taxon>
        <taxon>Agaricomycetidae</taxon>
        <taxon>Agaricales</taxon>
        <taxon>Marasmiineae</taxon>
        <taxon>Mycenaceae</taxon>
        <taxon>Mycena</taxon>
    </lineage>
</organism>
<sequence>MYYFFHPYKPDPKHGTPDRTTVALLHRINSIGYTGAAGFLDIVRLTDRFPPEDERKRCPFVPLELHVIDDLNSQYFMLLDAEIRTHEACAKYLVYCRRTWVPMDSKPNDTTELDILATLDEFRRLAINYWDETANTLTSLSNGDGTLWPILWLVSSAARRRQALFVDFPSLRAKGERNLRDLSDAYDGLEANIAEIEVARTSAPDASAILELHRSSKITLVALGQLESAIRRYKSGWIMANGLRDSFRFTILDDDTLIDNDSPVNNMLIKEKNWSWFN</sequence>
<accession>A0AAD7E3M2</accession>
<feature type="coiled-coil region" evidence="1">
    <location>
        <begin position="172"/>
        <end position="199"/>
    </location>
</feature>
<comment type="caution">
    <text evidence="2">The sequence shown here is derived from an EMBL/GenBank/DDBJ whole genome shotgun (WGS) entry which is preliminary data.</text>
</comment>
<name>A0AAD7E3M2_9AGAR</name>
<evidence type="ECO:0000313" key="2">
    <source>
        <dbReference type="EMBL" id="KAJ7225619.1"/>
    </source>
</evidence>
<evidence type="ECO:0000256" key="1">
    <source>
        <dbReference type="SAM" id="Coils"/>
    </source>
</evidence>
<reference evidence="2" key="1">
    <citation type="submission" date="2023-03" db="EMBL/GenBank/DDBJ databases">
        <title>Massive genome expansion in bonnet fungi (Mycena s.s.) driven by repeated elements and novel gene families across ecological guilds.</title>
        <authorList>
            <consortium name="Lawrence Berkeley National Laboratory"/>
            <person name="Harder C.B."/>
            <person name="Miyauchi S."/>
            <person name="Viragh M."/>
            <person name="Kuo A."/>
            <person name="Thoen E."/>
            <person name="Andreopoulos B."/>
            <person name="Lu D."/>
            <person name="Skrede I."/>
            <person name="Drula E."/>
            <person name="Henrissat B."/>
            <person name="Morin E."/>
            <person name="Kohler A."/>
            <person name="Barry K."/>
            <person name="LaButti K."/>
            <person name="Morin E."/>
            <person name="Salamov A."/>
            <person name="Lipzen A."/>
            <person name="Mereny Z."/>
            <person name="Hegedus B."/>
            <person name="Baldrian P."/>
            <person name="Stursova M."/>
            <person name="Weitz H."/>
            <person name="Taylor A."/>
            <person name="Grigoriev I.V."/>
            <person name="Nagy L.G."/>
            <person name="Martin F."/>
            <person name="Kauserud H."/>
        </authorList>
    </citation>
    <scope>NUCLEOTIDE SEQUENCE</scope>
    <source>
        <strain evidence="2">9144</strain>
    </source>
</reference>
<evidence type="ECO:0000313" key="3">
    <source>
        <dbReference type="Proteomes" id="UP001219525"/>
    </source>
</evidence>
<dbReference type="EMBL" id="JARJCW010000004">
    <property type="protein sequence ID" value="KAJ7225619.1"/>
    <property type="molecule type" value="Genomic_DNA"/>
</dbReference>
<proteinExistence type="predicted"/>
<dbReference type="AlphaFoldDB" id="A0AAD7E3M2"/>
<dbReference type="Proteomes" id="UP001219525">
    <property type="component" value="Unassembled WGS sequence"/>
</dbReference>